<keyword evidence="5" id="KW-1185">Reference proteome</keyword>
<dbReference type="EMBL" id="JAQQLI010000020">
    <property type="protein sequence ID" value="MDC7786818.1"/>
    <property type="molecule type" value="Genomic_DNA"/>
</dbReference>
<proteinExistence type="predicted"/>
<dbReference type="NCBIfam" id="TIGR03317">
    <property type="entry name" value="ygfZ_signature"/>
    <property type="match status" value="1"/>
</dbReference>
<reference evidence="4" key="1">
    <citation type="journal article" date="2023" name="Microbiol Resour">
        <title>Genome Sequences of Rhodoplanes serenus and Two Thermotolerant Strains, Rhodoplanes tepidamans and 'Rhodoplanes cryptolactis,' Further Refine the Genus.</title>
        <authorList>
            <person name="Rayyan A.A."/>
            <person name="Kyndt J.A."/>
        </authorList>
    </citation>
    <scope>NUCLEOTIDE SEQUENCE</scope>
    <source>
        <strain evidence="4">DSM 9987</strain>
    </source>
</reference>
<dbReference type="InterPro" id="IPR017703">
    <property type="entry name" value="YgfZ/GCV_T_CS"/>
</dbReference>
<evidence type="ECO:0000259" key="2">
    <source>
        <dbReference type="Pfam" id="PF01571"/>
    </source>
</evidence>
<evidence type="ECO:0000313" key="4">
    <source>
        <dbReference type="EMBL" id="MDC7786818.1"/>
    </source>
</evidence>
<dbReference type="Proteomes" id="UP001165652">
    <property type="component" value="Unassembled WGS sequence"/>
</dbReference>
<dbReference type="Gene3D" id="3.30.1360.120">
    <property type="entry name" value="Probable tRNA modification gtpase trme, domain 1"/>
    <property type="match status" value="1"/>
</dbReference>
<dbReference type="InterPro" id="IPR006222">
    <property type="entry name" value="GCVT_N"/>
</dbReference>
<feature type="domain" description="CAF17 C-terminal" evidence="3">
    <location>
        <begin position="218"/>
        <end position="290"/>
    </location>
</feature>
<dbReference type="PANTHER" id="PTHR22602">
    <property type="entry name" value="TRANSFERASE CAF17, MITOCHONDRIAL-RELATED"/>
    <property type="match status" value="1"/>
</dbReference>
<keyword evidence="1" id="KW-0809">Transit peptide</keyword>
<dbReference type="InterPro" id="IPR045179">
    <property type="entry name" value="YgfZ/GcvT"/>
</dbReference>
<evidence type="ECO:0000256" key="1">
    <source>
        <dbReference type="ARBA" id="ARBA00022946"/>
    </source>
</evidence>
<sequence>MQAAPLTDRGVVLVSGDDARHFLNGLVTANVATMSAATPRFAALLTPQGKIVVDFIVVEIPAEDGGGFLLDVPAALLDGLLTKLKFYKLRAKVTVEDRSAALAILGLWGDGVDATDAGAVDGLVIPDPRLPALGLRAVVPAGTAAAVAGTLGATLADAADYEAHRVALGVPRGGVDFAYGDAFPHETDMDQLAGVDFKKGCYVGQEVVSRMQHRGTARSRVVPVAVDGFPPPPGTPVTAGEIAVGTMGSGTQGRGLALLRLDRVGDALAAGTPLIAGGIALAPRKPAWATFAWPGETADAS</sequence>
<gene>
    <name evidence="4" type="ORF">PQJ73_14080</name>
</gene>
<dbReference type="InterPro" id="IPR027266">
    <property type="entry name" value="TrmE/GcvT-like"/>
</dbReference>
<feature type="domain" description="GCVT N-terminal" evidence="2">
    <location>
        <begin position="11"/>
        <end position="109"/>
    </location>
</feature>
<accession>A0ABT5JB92</accession>
<protein>
    <submittedName>
        <fullName evidence="4">Folate-binding protein</fullName>
    </submittedName>
</protein>
<dbReference type="SUPFAM" id="SSF103025">
    <property type="entry name" value="Folate-binding domain"/>
    <property type="match status" value="1"/>
</dbReference>
<evidence type="ECO:0000259" key="3">
    <source>
        <dbReference type="Pfam" id="PF25455"/>
    </source>
</evidence>
<dbReference type="Pfam" id="PF25455">
    <property type="entry name" value="Beta-barrel_CAF17_C"/>
    <property type="match status" value="1"/>
</dbReference>
<comment type="caution">
    <text evidence="4">The sequence shown here is derived from an EMBL/GenBank/DDBJ whole genome shotgun (WGS) entry which is preliminary data.</text>
</comment>
<dbReference type="PIRSF" id="PIRSF006487">
    <property type="entry name" value="GcvT"/>
    <property type="match status" value="1"/>
</dbReference>
<dbReference type="RefSeq" id="WP_272777664.1">
    <property type="nucleotide sequence ID" value="NZ_JAQQLI010000020.1"/>
</dbReference>
<dbReference type="PANTHER" id="PTHR22602:SF0">
    <property type="entry name" value="TRANSFERASE CAF17, MITOCHONDRIAL-RELATED"/>
    <property type="match status" value="1"/>
</dbReference>
<dbReference type="InterPro" id="IPR057460">
    <property type="entry name" value="CAF17_C"/>
</dbReference>
<dbReference type="Pfam" id="PF01571">
    <property type="entry name" value="GCV_T"/>
    <property type="match status" value="1"/>
</dbReference>
<organism evidence="4 5">
    <name type="scientific">Rhodoplanes tepidamans</name>
    <name type="common">Rhodoplanes cryptolactis</name>
    <dbReference type="NCBI Taxonomy" id="200616"/>
    <lineage>
        <taxon>Bacteria</taxon>
        <taxon>Pseudomonadati</taxon>
        <taxon>Pseudomonadota</taxon>
        <taxon>Alphaproteobacteria</taxon>
        <taxon>Hyphomicrobiales</taxon>
        <taxon>Nitrobacteraceae</taxon>
        <taxon>Rhodoplanes</taxon>
    </lineage>
</organism>
<name>A0ABT5JB92_RHOTP</name>
<evidence type="ECO:0000313" key="5">
    <source>
        <dbReference type="Proteomes" id="UP001165652"/>
    </source>
</evidence>
<reference evidence="4" key="2">
    <citation type="submission" date="2023-02" db="EMBL/GenBank/DDBJ databases">
        <authorList>
            <person name="Rayyan A."/>
            <person name="Meyer T."/>
            <person name="Kyndt J.A."/>
        </authorList>
    </citation>
    <scope>NUCLEOTIDE SEQUENCE</scope>
    <source>
        <strain evidence="4">DSM 9987</strain>
    </source>
</reference>